<reference evidence="1 2" key="1">
    <citation type="submission" date="2018-12" db="EMBL/GenBank/DDBJ databases">
        <title>Complete genome of Nonlabens sp. MJ115.</title>
        <authorList>
            <person name="Choi H.S."/>
            <person name="Jung J."/>
        </authorList>
    </citation>
    <scope>NUCLEOTIDE SEQUENCE [LARGE SCALE GENOMIC DNA]</scope>
    <source>
        <strain evidence="1 2">MJ115</strain>
    </source>
</reference>
<name>A0A3S9MW69_9FLAO</name>
<dbReference type="InterPro" id="IPR036291">
    <property type="entry name" value="NAD(P)-bd_dom_sf"/>
</dbReference>
<sequence>MSNKTIGILGCGWLGTPLATALIEKGHRVKGSTTRLEKLQELRDLGIDPYMVELKETTIDGGIDEFLQDLDALIVNIPPGLRSNPESDYAGRLQLLVRNINLFEQIKRLIFISTTSVFEDMVHLPLYNENSTPNASSPKDRKIIAGEQVILMAFANTTIIRAGGLIGDERHPIKYLAGKKDLENPQAPVNLTEQSILIEKVLLLLELNKKLDYYHVITVDHLPREEYYTTVAIERGLDLPHFADEIGVGKKVVSLYSDNYCR</sequence>
<dbReference type="Proteomes" id="UP000279600">
    <property type="component" value="Chromosome"/>
</dbReference>
<organism evidence="1 2">
    <name type="scientific">Nonlabens ponticola</name>
    <dbReference type="NCBI Taxonomy" id="2496866"/>
    <lineage>
        <taxon>Bacteria</taxon>
        <taxon>Pseudomonadati</taxon>
        <taxon>Bacteroidota</taxon>
        <taxon>Flavobacteriia</taxon>
        <taxon>Flavobacteriales</taxon>
        <taxon>Flavobacteriaceae</taxon>
        <taxon>Nonlabens</taxon>
    </lineage>
</organism>
<dbReference type="KEGG" id="noj:EJ995_03680"/>
<dbReference type="Gene3D" id="3.40.50.720">
    <property type="entry name" value="NAD(P)-binding Rossmann-like Domain"/>
    <property type="match status" value="1"/>
</dbReference>
<proteinExistence type="predicted"/>
<protein>
    <submittedName>
        <fullName evidence="1">Sugar metabolism enzyme</fullName>
    </submittedName>
</protein>
<evidence type="ECO:0000313" key="1">
    <source>
        <dbReference type="EMBL" id="AZQ43379.1"/>
    </source>
</evidence>
<gene>
    <name evidence="1" type="ORF">EJ995_03680</name>
</gene>
<dbReference type="SUPFAM" id="SSF51735">
    <property type="entry name" value="NAD(P)-binding Rossmann-fold domains"/>
    <property type="match status" value="1"/>
</dbReference>
<accession>A0A3S9MW69</accession>
<dbReference type="RefSeq" id="WP_126445726.1">
    <property type="nucleotide sequence ID" value="NZ_CP034549.1"/>
</dbReference>
<dbReference type="AlphaFoldDB" id="A0A3S9MW69"/>
<evidence type="ECO:0000313" key="2">
    <source>
        <dbReference type="Proteomes" id="UP000279600"/>
    </source>
</evidence>
<dbReference type="OrthoDB" id="751203at2"/>
<keyword evidence="2" id="KW-1185">Reference proteome</keyword>
<dbReference type="EMBL" id="CP034549">
    <property type="protein sequence ID" value="AZQ43379.1"/>
    <property type="molecule type" value="Genomic_DNA"/>
</dbReference>